<reference evidence="1 2" key="1">
    <citation type="submission" date="2020-04" db="EMBL/GenBank/DDBJ databases">
        <title>Advantages and limits of metagenomic assembly and binning of a giant virus.</title>
        <authorList>
            <person name="Schulz F."/>
            <person name="Andreani J."/>
            <person name="Francis R."/>
            <person name="Boudjemaa H."/>
            <person name="Bou Khalil J.Y."/>
            <person name="Lee J."/>
            <person name="La Scola B."/>
            <person name="Woyke T."/>
        </authorList>
    </citation>
    <scope>NUCLEOTIDE SEQUENCE [LARGE SCALE GENOMIC DNA]</scope>
    <source>
        <strain evidence="1 2">FV1/VV64</strain>
    </source>
</reference>
<evidence type="ECO:0000313" key="2">
    <source>
        <dbReference type="Proteomes" id="UP001162001"/>
    </source>
</evidence>
<gene>
    <name evidence="1" type="ORF">Fadolivirus_1_1215</name>
</gene>
<sequence length="195" mass="22717">MYEILLPPVVEVLFKYLTLSDIFNFLATSSESNEFSYYVYNNYKFKYSSIKDQSHDIKNQIKNLIIDLNRNDLELNEFTNLKTVYIQHNDFNSPLDFIPITIKEIHVTSHLFNKQITDVFPKLQKLVIKSMSFNAEIEESLINRITDLSIDSPTYTKLKSSDGIKVKTLMTKVDISCHSIESFPSLHTKELEMIC</sequence>
<dbReference type="Proteomes" id="UP001162001">
    <property type="component" value="Segment"/>
</dbReference>
<accession>A0A7D3URH5</accession>
<dbReference type="Gene3D" id="3.80.10.10">
    <property type="entry name" value="Ribonuclease Inhibitor"/>
    <property type="match status" value="1"/>
</dbReference>
<name>A0A7D3URH5_9VIRU</name>
<organism evidence="1 2">
    <name type="scientific">Fadolivirus FV1/VV64</name>
    <dbReference type="NCBI Taxonomy" id="3070911"/>
    <lineage>
        <taxon>Viruses</taxon>
        <taxon>Varidnaviria</taxon>
        <taxon>Bamfordvirae</taxon>
        <taxon>Nucleocytoviricota</taxon>
        <taxon>Megaviricetes</taxon>
        <taxon>Imitervirales</taxon>
        <taxon>Mimiviridae</taxon>
        <taxon>Klosneuvirinae</taxon>
        <taxon>Fadolivirus</taxon>
        <taxon>Fadolivirus algeromassiliense</taxon>
    </lineage>
</organism>
<protein>
    <submittedName>
        <fullName evidence="1">Leucine-rich repeat protein</fullName>
    </submittedName>
</protein>
<proteinExistence type="predicted"/>
<dbReference type="EMBL" id="MT418680">
    <property type="protein sequence ID" value="QKF94673.1"/>
    <property type="molecule type" value="Genomic_DNA"/>
</dbReference>
<keyword evidence="2" id="KW-1185">Reference proteome</keyword>
<evidence type="ECO:0000313" key="1">
    <source>
        <dbReference type="EMBL" id="QKF94673.1"/>
    </source>
</evidence>
<dbReference type="InterPro" id="IPR032675">
    <property type="entry name" value="LRR_dom_sf"/>
</dbReference>